<dbReference type="InterPro" id="IPR050833">
    <property type="entry name" value="Poly_Biosynth_Transport"/>
</dbReference>
<feature type="transmembrane region" description="Helical" evidence="7">
    <location>
        <begin position="407"/>
        <end position="429"/>
    </location>
</feature>
<feature type="transmembrane region" description="Helical" evidence="7">
    <location>
        <begin position="12"/>
        <end position="35"/>
    </location>
</feature>
<keyword evidence="6 7" id="KW-0472">Membrane</keyword>
<organism evidence="8 9">
    <name type="scientific">Psychrosphaera ytuae</name>
    <dbReference type="NCBI Taxonomy" id="2820710"/>
    <lineage>
        <taxon>Bacteria</taxon>
        <taxon>Pseudomonadati</taxon>
        <taxon>Pseudomonadota</taxon>
        <taxon>Gammaproteobacteria</taxon>
        <taxon>Alteromonadales</taxon>
        <taxon>Pseudoalteromonadaceae</taxon>
        <taxon>Psychrosphaera</taxon>
    </lineage>
</organism>
<feature type="transmembrane region" description="Helical" evidence="7">
    <location>
        <begin position="441"/>
        <end position="462"/>
    </location>
</feature>
<dbReference type="KEGG" id="psym:J1N51_10255"/>
<evidence type="ECO:0000313" key="9">
    <source>
        <dbReference type="Proteomes" id="UP000682739"/>
    </source>
</evidence>
<feature type="transmembrane region" description="Helical" evidence="7">
    <location>
        <begin position="380"/>
        <end position="400"/>
    </location>
</feature>
<evidence type="ECO:0000256" key="7">
    <source>
        <dbReference type="SAM" id="Phobius"/>
    </source>
</evidence>
<feature type="transmembrane region" description="Helical" evidence="7">
    <location>
        <begin position="349"/>
        <end position="368"/>
    </location>
</feature>
<evidence type="ECO:0000313" key="8">
    <source>
        <dbReference type="EMBL" id="QTH63125.1"/>
    </source>
</evidence>
<dbReference type="EMBL" id="CP072110">
    <property type="protein sequence ID" value="QTH63125.1"/>
    <property type="molecule type" value="Genomic_DNA"/>
</dbReference>
<proteinExistence type="inferred from homology"/>
<sequence length="499" mass="55633">MSSANILLNSYKWVIVARWIGRFAGIISTLILVRILSPDDYGIAAQALFVLMLFDALSHTGTEQFVIKQKEVSDSCLFTAWTLNLILKSTVGLCLFIFSSSIASFMNEPRLDAVLQWTSLIAILDSLRSPALIIRKRNMDFRTISTIDISSKLLTVIFTITMGFILRDYWALVFANIFSSFLIVMISYFVAPSNLKLTLENVKAQFKFARGIFVTSVIGYIRAKLDILIISKKFGSSATGHYSIGQEFSILPYTEAIAPLTQPLYSSLAKIQDDSAKLKNHLFKYLGLSYSLVVPAALGIFLLADQIVLILFGEQWVETTPVLAYLSFLMITFVTNGAYKIIFTLKSKFWSIGLLDLIGIILVSLAFLLESLVTLEDFAVYRTVVGILVLSLSIVIAKLYINYEINLVLRALLIPVVASFIMGALILLLQSPVSSAIGVPLFSLLAIVFISAIGYFLIWLALSFALRNKHYIWEFGFQFAVAQFKSAIKKVKGIWLPTL</sequence>
<feature type="transmembrane region" description="Helical" evidence="7">
    <location>
        <begin position="146"/>
        <end position="166"/>
    </location>
</feature>
<dbReference type="PANTHER" id="PTHR30250:SF10">
    <property type="entry name" value="LIPOPOLYSACCHARIDE BIOSYNTHESIS PROTEIN WZXC"/>
    <property type="match status" value="1"/>
</dbReference>
<dbReference type="PANTHER" id="PTHR30250">
    <property type="entry name" value="PST FAMILY PREDICTED COLANIC ACID TRANSPORTER"/>
    <property type="match status" value="1"/>
</dbReference>
<gene>
    <name evidence="8" type="ORF">J1N51_10255</name>
</gene>
<feature type="transmembrane region" description="Helical" evidence="7">
    <location>
        <begin position="172"/>
        <end position="191"/>
    </location>
</feature>
<reference evidence="8" key="1">
    <citation type="submission" date="2021-03" db="EMBL/GenBank/DDBJ databases">
        <title>Description of Psychrosphaera ytuae sp. nov. isolated from deep sea sediment of South China Sea.</title>
        <authorList>
            <person name="Zhang J."/>
            <person name="Xu X.-D."/>
        </authorList>
    </citation>
    <scope>NUCLEOTIDE SEQUENCE</scope>
    <source>
        <strain evidence="8">MTZ26</strain>
    </source>
</reference>
<keyword evidence="3" id="KW-1003">Cell membrane</keyword>
<evidence type="ECO:0000256" key="2">
    <source>
        <dbReference type="ARBA" id="ARBA00007430"/>
    </source>
</evidence>
<dbReference type="Proteomes" id="UP000682739">
    <property type="component" value="Chromosome"/>
</dbReference>
<feature type="transmembrane region" description="Helical" evidence="7">
    <location>
        <begin position="285"/>
        <end position="310"/>
    </location>
</feature>
<dbReference type="Pfam" id="PF13440">
    <property type="entry name" value="Polysacc_synt_3"/>
    <property type="match status" value="1"/>
</dbReference>
<feature type="transmembrane region" description="Helical" evidence="7">
    <location>
        <begin position="322"/>
        <end position="342"/>
    </location>
</feature>
<comment type="subcellular location">
    <subcellularLocation>
        <location evidence="1">Cell membrane</location>
        <topology evidence="1">Multi-pass membrane protein</topology>
    </subcellularLocation>
</comment>
<keyword evidence="4 7" id="KW-0812">Transmembrane</keyword>
<evidence type="ECO:0000256" key="6">
    <source>
        <dbReference type="ARBA" id="ARBA00023136"/>
    </source>
</evidence>
<accession>A0A975D9L4</accession>
<dbReference type="GO" id="GO:0005886">
    <property type="term" value="C:plasma membrane"/>
    <property type="evidence" value="ECO:0007669"/>
    <property type="project" value="UniProtKB-SubCell"/>
</dbReference>
<evidence type="ECO:0000256" key="3">
    <source>
        <dbReference type="ARBA" id="ARBA00022475"/>
    </source>
</evidence>
<evidence type="ECO:0000256" key="5">
    <source>
        <dbReference type="ARBA" id="ARBA00022989"/>
    </source>
</evidence>
<keyword evidence="9" id="KW-1185">Reference proteome</keyword>
<protein>
    <submittedName>
        <fullName evidence="8">Oligosaccharide flippase family protein</fullName>
    </submittedName>
</protein>
<evidence type="ECO:0000256" key="4">
    <source>
        <dbReference type="ARBA" id="ARBA00022692"/>
    </source>
</evidence>
<keyword evidence="5 7" id="KW-1133">Transmembrane helix</keyword>
<dbReference type="AlphaFoldDB" id="A0A975D9L4"/>
<name>A0A975D9L4_9GAMM</name>
<comment type="similarity">
    <text evidence="2">Belongs to the polysaccharide synthase family.</text>
</comment>
<dbReference type="RefSeq" id="WP_208831037.1">
    <property type="nucleotide sequence ID" value="NZ_CP072110.1"/>
</dbReference>
<evidence type="ECO:0000256" key="1">
    <source>
        <dbReference type="ARBA" id="ARBA00004651"/>
    </source>
</evidence>